<dbReference type="InterPro" id="IPR011990">
    <property type="entry name" value="TPR-like_helical_dom_sf"/>
</dbReference>
<evidence type="ECO:0000256" key="1">
    <source>
        <dbReference type="PROSITE-ProRule" id="PRU00339"/>
    </source>
</evidence>
<feature type="repeat" description="TPR" evidence="1">
    <location>
        <begin position="145"/>
        <end position="178"/>
    </location>
</feature>
<proteinExistence type="predicted"/>
<dbReference type="EMBL" id="CCKQ01002099">
    <property type="protein sequence ID" value="CDW73193.1"/>
    <property type="molecule type" value="Genomic_DNA"/>
</dbReference>
<dbReference type="SMART" id="SM00028">
    <property type="entry name" value="TPR"/>
    <property type="match status" value="2"/>
</dbReference>
<accession>A0A077ZTF7</accession>
<keyword evidence="2" id="KW-0175">Coiled coil</keyword>
<sequence>MIDTTTNISDEVQQTSEQLENLNIEEEKTQSSGASREDLISKAILYKEEGNSFFKQKDYKRALAKYSRVQCFTNVLIPNKEGDMAMYANLSKKAKDLEVEGDDKEKIIELMATTFLNMSICFFLTGQFSKSVEKATLSIKSKKTIKALYRRGKAQMARKDYDQAIKDFEEAVRMDPSDPNDIQQEIMQAKRLERESDKQRQQKMQGFLLKGNE</sequence>
<organism evidence="4 5">
    <name type="scientific">Stylonychia lemnae</name>
    <name type="common">Ciliate</name>
    <dbReference type="NCBI Taxonomy" id="5949"/>
    <lineage>
        <taxon>Eukaryota</taxon>
        <taxon>Sar</taxon>
        <taxon>Alveolata</taxon>
        <taxon>Ciliophora</taxon>
        <taxon>Intramacronucleata</taxon>
        <taxon>Spirotrichea</taxon>
        <taxon>Stichotrichia</taxon>
        <taxon>Sporadotrichida</taxon>
        <taxon>Oxytrichidae</taxon>
        <taxon>Stylonychinae</taxon>
        <taxon>Stylonychia</taxon>
    </lineage>
</organism>
<dbReference type="GO" id="GO:0016853">
    <property type="term" value="F:isomerase activity"/>
    <property type="evidence" value="ECO:0007669"/>
    <property type="project" value="UniProtKB-KW"/>
</dbReference>
<feature type="coiled-coil region" evidence="2">
    <location>
        <begin position="5"/>
        <end position="32"/>
    </location>
</feature>
<evidence type="ECO:0000256" key="3">
    <source>
        <dbReference type="SAM" id="MobiDB-lite"/>
    </source>
</evidence>
<evidence type="ECO:0000313" key="5">
    <source>
        <dbReference type="Proteomes" id="UP000039865"/>
    </source>
</evidence>
<dbReference type="SUPFAM" id="SSF48452">
    <property type="entry name" value="TPR-like"/>
    <property type="match status" value="1"/>
</dbReference>
<dbReference type="PROSITE" id="PS50293">
    <property type="entry name" value="TPR_REGION"/>
    <property type="match status" value="1"/>
</dbReference>
<dbReference type="Proteomes" id="UP000039865">
    <property type="component" value="Unassembled WGS sequence"/>
</dbReference>
<evidence type="ECO:0000256" key="2">
    <source>
        <dbReference type="SAM" id="Coils"/>
    </source>
</evidence>
<dbReference type="InterPro" id="IPR050754">
    <property type="entry name" value="FKBP4/5/8-like"/>
</dbReference>
<keyword evidence="4" id="KW-0413">Isomerase</keyword>
<evidence type="ECO:0000313" key="4">
    <source>
        <dbReference type="EMBL" id="CDW73193.1"/>
    </source>
</evidence>
<dbReference type="OMA" id="RSSGCGQ"/>
<dbReference type="PROSITE" id="PS50005">
    <property type="entry name" value="TPR"/>
    <property type="match status" value="1"/>
</dbReference>
<dbReference type="OrthoDB" id="312915at2759"/>
<dbReference type="Pfam" id="PF00515">
    <property type="entry name" value="TPR_1"/>
    <property type="match status" value="1"/>
</dbReference>
<reference evidence="4 5" key="1">
    <citation type="submission" date="2014-06" db="EMBL/GenBank/DDBJ databases">
        <authorList>
            <person name="Swart Estienne"/>
        </authorList>
    </citation>
    <scope>NUCLEOTIDE SEQUENCE [LARGE SCALE GENOMIC DNA]</scope>
    <source>
        <strain evidence="4 5">130c</strain>
    </source>
</reference>
<name>A0A077ZTF7_STYLE</name>
<feature type="region of interest" description="Disordered" evidence="3">
    <location>
        <begin position="191"/>
        <end position="213"/>
    </location>
</feature>
<keyword evidence="5" id="KW-1185">Reference proteome</keyword>
<dbReference type="PANTHER" id="PTHR46512">
    <property type="entry name" value="PEPTIDYLPROLYL ISOMERASE"/>
    <property type="match status" value="1"/>
</dbReference>
<dbReference type="AlphaFoldDB" id="A0A077ZTF7"/>
<dbReference type="InParanoid" id="A0A077ZTF7"/>
<feature type="compositionally biased region" description="Basic and acidic residues" evidence="3">
    <location>
        <begin position="191"/>
        <end position="200"/>
    </location>
</feature>
<dbReference type="InterPro" id="IPR019734">
    <property type="entry name" value="TPR_rpt"/>
</dbReference>
<keyword evidence="1" id="KW-0802">TPR repeat</keyword>
<protein>
    <submittedName>
        <fullName evidence="4">Peptidyl-prolyl isomerase pasticcino1</fullName>
    </submittedName>
</protein>
<gene>
    <name evidence="4" type="primary">Contig17010.g18119</name>
    <name evidence="4" type="ORF">STYLEM_2169</name>
</gene>
<dbReference type="Gene3D" id="1.25.40.10">
    <property type="entry name" value="Tetratricopeptide repeat domain"/>
    <property type="match status" value="1"/>
</dbReference>